<dbReference type="SUPFAM" id="SSF48256">
    <property type="entry name" value="Citrate synthase"/>
    <property type="match status" value="1"/>
</dbReference>
<comment type="pathway">
    <text evidence="1">Carbohydrate metabolism; tricarboxylic acid cycle; isocitrate from oxaloacetate: step 1/2.</text>
</comment>
<evidence type="ECO:0000313" key="6">
    <source>
        <dbReference type="Proteomes" id="UP000318405"/>
    </source>
</evidence>
<name>A0A556AFW1_9BURK</name>
<dbReference type="GO" id="GO:0006099">
    <property type="term" value="P:tricarboxylic acid cycle"/>
    <property type="evidence" value="ECO:0007669"/>
    <property type="project" value="UniProtKB-UniPathway"/>
</dbReference>
<reference evidence="5 6" key="1">
    <citation type="submission" date="2019-07" db="EMBL/GenBank/DDBJ databases">
        <title>Qingshengfaniella alkalisoli gen. nov., sp. nov., isolated from saline soil.</title>
        <authorList>
            <person name="Xu L."/>
            <person name="Huang X.-X."/>
            <person name="Sun J.-Q."/>
        </authorList>
    </citation>
    <scope>NUCLEOTIDE SEQUENCE [LARGE SCALE GENOMIC DNA]</scope>
    <source>
        <strain evidence="5 6">DSM 27279</strain>
    </source>
</reference>
<dbReference type="Gene3D" id="1.10.580.10">
    <property type="entry name" value="Citrate Synthase, domain 1"/>
    <property type="match status" value="1"/>
</dbReference>
<comment type="similarity">
    <text evidence="2">Belongs to the citrate synthase family.</text>
</comment>
<dbReference type="GO" id="GO:0005975">
    <property type="term" value="P:carbohydrate metabolic process"/>
    <property type="evidence" value="ECO:0007669"/>
    <property type="project" value="TreeGrafter"/>
</dbReference>
<dbReference type="UniPathway" id="UPA00223">
    <property type="reaction ID" value="UER00717"/>
</dbReference>
<comment type="caution">
    <text evidence="5">The sequence shown here is derived from an EMBL/GenBank/DDBJ whole genome shotgun (WGS) entry which is preliminary data.</text>
</comment>
<evidence type="ECO:0000313" key="5">
    <source>
        <dbReference type="EMBL" id="TSH91778.1"/>
    </source>
</evidence>
<dbReference type="GO" id="GO:0016829">
    <property type="term" value="F:lyase activity"/>
    <property type="evidence" value="ECO:0007669"/>
    <property type="project" value="UniProtKB-KW"/>
</dbReference>
<dbReference type="EMBL" id="VLTJ01000033">
    <property type="protein sequence ID" value="TSH91778.1"/>
    <property type="molecule type" value="Genomic_DNA"/>
</dbReference>
<evidence type="ECO:0000256" key="3">
    <source>
        <dbReference type="ARBA" id="ARBA00012972"/>
    </source>
</evidence>
<dbReference type="CDD" id="cd06100">
    <property type="entry name" value="CCL_ACL-C"/>
    <property type="match status" value="1"/>
</dbReference>
<organism evidence="5 6">
    <name type="scientific">Verticiella sediminum</name>
    <dbReference type="NCBI Taxonomy" id="1247510"/>
    <lineage>
        <taxon>Bacteria</taxon>
        <taxon>Pseudomonadati</taxon>
        <taxon>Pseudomonadota</taxon>
        <taxon>Betaproteobacteria</taxon>
        <taxon>Burkholderiales</taxon>
        <taxon>Alcaligenaceae</taxon>
        <taxon>Verticiella</taxon>
    </lineage>
</organism>
<dbReference type="GO" id="GO:0036440">
    <property type="term" value="F:citrate synthase activity"/>
    <property type="evidence" value="ECO:0007669"/>
    <property type="project" value="UniProtKB-EC"/>
</dbReference>
<dbReference type="Gene3D" id="1.10.230.10">
    <property type="entry name" value="Cytochrome P450-Terp, domain 2"/>
    <property type="match status" value="1"/>
</dbReference>
<dbReference type="PANTHER" id="PTHR11739">
    <property type="entry name" value="CITRATE SYNTHASE"/>
    <property type="match status" value="1"/>
</dbReference>
<dbReference type="InterPro" id="IPR036969">
    <property type="entry name" value="Citrate_synthase_sf"/>
</dbReference>
<evidence type="ECO:0000256" key="4">
    <source>
        <dbReference type="ARBA" id="ARBA00022679"/>
    </source>
</evidence>
<protein>
    <recommendedName>
        <fullName evidence="3">citrate synthase (unknown stereospecificity)</fullName>
        <ecNumber evidence="3">2.3.3.16</ecNumber>
    </recommendedName>
</protein>
<evidence type="ECO:0000256" key="2">
    <source>
        <dbReference type="ARBA" id="ARBA00010566"/>
    </source>
</evidence>
<dbReference type="InterPro" id="IPR016143">
    <property type="entry name" value="Citrate_synth-like_sm_a-sub"/>
</dbReference>
<dbReference type="InterPro" id="IPR002020">
    <property type="entry name" value="Citrate_synthase"/>
</dbReference>
<dbReference type="Pfam" id="PF00285">
    <property type="entry name" value="Citrate_synt"/>
    <property type="match status" value="1"/>
</dbReference>
<evidence type="ECO:0000256" key="1">
    <source>
        <dbReference type="ARBA" id="ARBA00004751"/>
    </source>
</evidence>
<proteinExistence type="inferred from homology"/>
<keyword evidence="4" id="KW-0808">Transferase</keyword>
<keyword evidence="6" id="KW-1185">Reference proteome</keyword>
<dbReference type="PANTHER" id="PTHR11739:SF4">
    <property type="entry name" value="CITRATE SYNTHASE, PEROXISOMAL"/>
    <property type="match status" value="1"/>
</dbReference>
<sequence length="262" mass="27420">MTVSTEIGYTTPDAIHVRGRDLARDILGKLDFVDMLCVLNWGREPEPREKAMLNLCLVTAADHGLTPSAMSARLTWSGAPESLQGAVAAGLLGAGDRLLGTAEKAARLYAEHAAALEDACSDEQLAASARALVQACRAQSRGVPGVGHPIHVNGDPRVPVLASVSRENGYYGRHWRLAVAVAEALGQALGRPMPLNAAGATGAIIADMGLDPAFARGLALVGRTAGLVAHVLEERRAPIGGALWDLALAQDPRNVLPQRSRG</sequence>
<accession>A0A556AFW1</accession>
<dbReference type="Proteomes" id="UP000318405">
    <property type="component" value="Unassembled WGS sequence"/>
</dbReference>
<dbReference type="GO" id="GO:0005829">
    <property type="term" value="C:cytosol"/>
    <property type="evidence" value="ECO:0007669"/>
    <property type="project" value="TreeGrafter"/>
</dbReference>
<dbReference type="AlphaFoldDB" id="A0A556AFW1"/>
<keyword evidence="5" id="KW-0456">Lyase</keyword>
<dbReference type="RefSeq" id="WP_143949667.1">
    <property type="nucleotide sequence ID" value="NZ_BAABMB010000001.1"/>
</dbReference>
<gene>
    <name evidence="5" type="ORF">FOZ76_17950</name>
</gene>
<dbReference type="InterPro" id="IPR016142">
    <property type="entry name" value="Citrate_synth-like_lrg_a-sub"/>
</dbReference>
<dbReference type="OrthoDB" id="3284791at2"/>
<dbReference type="NCBIfam" id="NF004868">
    <property type="entry name" value="PRK06224.1-5"/>
    <property type="match status" value="1"/>
</dbReference>
<dbReference type="EC" id="2.3.3.16" evidence="3"/>